<evidence type="ECO:0000313" key="3">
    <source>
        <dbReference type="Proteomes" id="UP000809789"/>
    </source>
</evidence>
<comment type="caution">
    <text evidence="2">The sequence shown here is derived from an EMBL/GenBank/DDBJ whole genome shotgun (WGS) entry which is preliminary data.</text>
</comment>
<dbReference type="EMBL" id="JAESVG020000006">
    <property type="protein sequence ID" value="KAG8626790.1"/>
    <property type="molecule type" value="Genomic_DNA"/>
</dbReference>
<feature type="region of interest" description="Disordered" evidence="1">
    <location>
        <begin position="107"/>
        <end position="126"/>
    </location>
</feature>
<evidence type="ECO:0000256" key="1">
    <source>
        <dbReference type="SAM" id="MobiDB-lite"/>
    </source>
</evidence>
<dbReference type="AlphaFoldDB" id="A0A8K0PCD6"/>
<sequence>MAKVGIGKPPPLPSDHTVADAITYFDSHRLEFRKLKSFAAFDINTVRFSSLSKSAQATVRYRLQVSALKAWNETAEPVQAARVAKDLPAMPHGGPRERQALTELPVNAPHPEISPHPTSRPEDDEELEQLRNIDPYFLTSEQLDRLGASEAAASLGTRFSERDPPTAIESVLAWLDGAQSDEIYSISMTTDEEEG</sequence>
<reference evidence="2" key="1">
    <citation type="submission" date="2021-07" db="EMBL/GenBank/DDBJ databases">
        <title>Elsinoe batatas strain:CRI-CJ2 Genome sequencing and assembly.</title>
        <authorList>
            <person name="Huang L."/>
        </authorList>
    </citation>
    <scope>NUCLEOTIDE SEQUENCE</scope>
    <source>
        <strain evidence="2">CRI-CJ2</strain>
    </source>
</reference>
<accession>A0A8K0PCD6</accession>
<dbReference type="Proteomes" id="UP000809789">
    <property type="component" value="Unassembled WGS sequence"/>
</dbReference>
<proteinExistence type="predicted"/>
<gene>
    <name evidence="2" type="ORF">KVT40_005735</name>
</gene>
<keyword evidence="3" id="KW-1185">Reference proteome</keyword>
<protein>
    <submittedName>
        <fullName evidence="2">Uncharacterized protein</fullName>
    </submittedName>
</protein>
<organism evidence="2 3">
    <name type="scientific">Elsinoe batatas</name>
    <dbReference type="NCBI Taxonomy" id="2601811"/>
    <lineage>
        <taxon>Eukaryota</taxon>
        <taxon>Fungi</taxon>
        <taxon>Dikarya</taxon>
        <taxon>Ascomycota</taxon>
        <taxon>Pezizomycotina</taxon>
        <taxon>Dothideomycetes</taxon>
        <taxon>Dothideomycetidae</taxon>
        <taxon>Myriangiales</taxon>
        <taxon>Elsinoaceae</taxon>
        <taxon>Elsinoe</taxon>
    </lineage>
</organism>
<name>A0A8K0PCD6_9PEZI</name>
<evidence type="ECO:0000313" key="2">
    <source>
        <dbReference type="EMBL" id="KAG8626790.1"/>
    </source>
</evidence>